<dbReference type="Proteomes" id="UP000007879">
    <property type="component" value="Unassembled WGS sequence"/>
</dbReference>
<name>A0A1X7TB66_AMPQE</name>
<evidence type="ECO:0000259" key="2">
    <source>
        <dbReference type="PROSITE" id="PS50017"/>
    </source>
</evidence>
<evidence type="ECO:0000256" key="1">
    <source>
        <dbReference type="SAM" id="MobiDB-lite"/>
    </source>
</evidence>
<dbReference type="AlphaFoldDB" id="A0A1X7TB66"/>
<evidence type="ECO:0000313" key="3">
    <source>
        <dbReference type="EnsemblMetazoa" id="Aqu2.1.11562_001"/>
    </source>
</evidence>
<reference evidence="3" key="2">
    <citation type="submission" date="2017-05" db="UniProtKB">
        <authorList>
            <consortium name="EnsemblMetazoa"/>
        </authorList>
    </citation>
    <scope>IDENTIFICATION</scope>
</reference>
<feature type="region of interest" description="Disordered" evidence="1">
    <location>
        <begin position="104"/>
        <end position="215"/>
    </location>
</feature>
<dbReference type="GO" id="GO:0007165">
    <property type="term" value="P:signal transduction"/>
    <property type="evidence" value="ECO:0007669"/>
    <property type="project" value="InterPro"/>
</dbReference>
<dbReference type="EnsemblMetazoa" id="Aqu2.1.11562_001">
    <property type="protein sequence ID" value="Aqu2.1.11562_001"/>
    <property type="gene ID" value="Aqu2.1.11562"/>
</dbReference>
<proteinExistence type="predicted"/>
<dbReference type="PROSITE" id="PS50017">
    <property type="entry name" value="DEATH_DOMAIN"/>
    <property type="match status" value="1"/>
</dbReference>
<reference evidence="4" key="1">
    <citation type="journal article" date="2010" name="Nature">
        <title>The Amphimedon queenslandica genome and the evolution of animal complexity.</title>
        <authorList>
            <person name="Srivastava M."/>
            <person name="Simakov O."/>
            <person name="Chapman J."/>
            <person name="Fahey B."/>
            <person name="Gauthier M.E."/>
            <person name="Mitros T."/>
            <person name="Richards G.S."/>
            <person name="Conaco C."/>
            <person name="Dacre M."/>
            <person name="Hellsten U."/>
            <person name="Larroux C."/>
            <person name="Putnam N.H."/>
            <person name="Stanke M."/>
            <person name="Adamska M."/>
            <person name="Darling A."/>
            <person name="Degnan S.M."/>
            <person name="Oakley T.H."/>
            <person name="Plachetzki D.C."/>
            <person name="Zhai Y."/>
            <person name="Adamski M."/>
            <person name="Calcino A."/>
            <person name="Cummins S.F."/>
            <person name="Goodstein D.M."/>
            <person name="Harris C."/>
            <person name="Jackson D.J."/>
            <person name="Leys S.P."/>
            <person name="Shu S."/>
            <person name="Woodcroft B.J."/>
            <person name="Vervoort M."/>
            <person name="Kosik K.S."/>
            <person name="Manning G."/>
            <person name="Degnan B.M."/>
            <person name="Rokhsar D.S."/>
        </authorList>
    </citation>
    <scope>NUCLEOTIDE SEQUENCE [LARGE SCALE GENOMIC DNA]</scope>
</reference>
<dbReference type="InParanoid" id="A0A1X7TB66"/>
<feature type="compositionally biased region" description="Basic and acidic residues" evidence="1">
    <location>
        <begin position="104"/>
        <end position="177"/>
    </location>
</feature>
<evidence type="ECO:0000313" key="4">
    <source>
        <dbReference type="Proteomes" id="UP000007879"/>
    </source>
</evidence>
<dbReference type="Gene3D" id="1.10.533.10">
    <property type="entry name" value="Death Domain, Fas"/>
    <property type="match status" value="1"/>
</dbReference>
<accession>A0A1X7TB66</accession>
<gene>
    <name evidence="3" type="primary">105315106</name>
</gene>
<sequence>MSSMLTKRLTIKDLHQCMALANPIKTRWRPVGLALKVDANELASIDIDFKFCEDKLRQVFQYWLERNVIEDFSMKDATWKDLLEAIKKDGKKPGLAEEIMRKLEQEEQEREQQEREQQEREQQEREQQEREQQEREQQEREQQEREQQEREQQEREQQEQEQQEREQQEKKKEEHNCLKKKKSINKSKNPASKKGNFPKKKVGAKKMHPSKKDASLDEIDDCCQENGTIQLYRDTSEKTIQKLQNEDITPLYNENTCTCDISLLDDRTTEDVVEKDSTVKIAEESLVSDDIPPILPSGITSSIIIIRQVEFNYTCLQAVFPHINLSYRSGRQQIKRSVKSLPANNKLLLYDYTASNNISIHEEVYRKEVEHLFKKCPDPDLIIFCTSMPNKLQSPERIRENEKNAIRALSHFFKTKLWTNTLFFYSTKRNVNETPIQFEQRLSKKDQHLTKCVSQTFIPSTIIPIKSIYLDAKKKTVTTTEKNDIFKAMEERSTAQARPILYSYLMSNT</sequence>
<keyword evidence="4" id="KW-1185">Reference proteome</keyword>
<organism evidence="3">
    <name type="scientific">Amphimedon queenslandica</name>
    <name type="common">Sponge</name>
    <dbReference type="NCBI Taxonomy" id="400682"/>
    <lineage>
        <taxon>Eukaryota</taxon>
        <taxon>Metazoa</taxon>
        <taxon>Porifera</taxon>
        <taxon>Demospongiae</taxon>
        <taxon>Heteroscleromorpha</taxon>
        <taxon>Haplosclerida</taxon>
        <taxon>Niphatidae</taxon>
        <taxon>Amphimedon</taxon>
    </lineage>
</organism>
<protein>
    <recommendedName>
        <fullName evidence="2">Death domain-containing protein</fullName>
    </recommendedName>
</protein>
<feature type="domain" description="Death" evidence="2">
    <location>
        <begin position="27"/>
        <end position="88"/>
    </location>
</feature>
<dbReference type="KEGG" id="aqu:105315106"/>
<dbReference type="Gene3D" id="3.40.50.300">
    <property type="entry name" value="P-loop containing nucleotide triphosphate hydrolases"/>
    <property type="match status" value="1"/>
</dbReference>
<dbReference type="InterPro" id="IPR000488">
    <property type="entry name" value="Death_dom"/>
</dbReference>
<dbReference type="InterPro" id="IPR011029">
    <property type="entry name" value="DEATH-like_dom_sf"/>
</dbReference>
<feature type="compositionally biased region" description="Basic residues" evidence="1">
    <location>
        <begin position="196"/>
        <end position="209"/>
    </location>
</feature>
<dbReference type="InterPro" id="IPR027417">
    <property type="entry name" value="P-loop_NTPase"/>
</dbReference>
<dbReference type="EnsemblMetazoa" id="XM_011409622.2">
    <property type="protein sequence ID" value="XP_011407924.1"/>
    <property type="gene ID" value="LOC105315106"/>
</dbReference>